<dbReference type="Proteomes" id="UP000807353">
    <property type="component" value="Unassembled WGS sequence"/>
</dbReference>
<dbReference type="OrthoDB" id="276151at2759"/>
<evidence type="ECO:0000256" key="1">
    <source>
        <dbReference type="ARBA" id="ARBA00022553"/>
    </source>
</evidence>
<organism evidence="5 6">
    <name type="scientific">Collybia nuda</name>
    <dbReference type="NCBI Taxonomy" id="64659"/>
    <lineage>
        <taxon>Eukaryota</taxon>
        <taxon>Fungi</taxon>
        <taxon>Dikarya</taxon>
        <taxon>Basidiomycota</taxon>
        <taxon>Agaricomycotina</taxon>
        <taxon>Agaricomycetes</taxon>
        <taxon>Agaricomycetidae</taxon>
        <taxon>Agaricales</taxon>
        <taxon>Tricholomatineae</taxon>
        <taxon>Clitocybaceae</taxon>
        <taxon>Collybia</taxon>
    </lineage>
</organism>
<keyword evidence="3" id="KW-0808">Transferase</keyword>
<evidence type="ECO:0000313" key="5">
    <source>
        <dbReference type="EMBL" id="KAF9456877.1"/>
    </source>
</evidence>
<accession>A0A9P6C987</accession>
<dbReference type="Pfam" id="PF05724">
    <property type="entry name" value="TPMT"/>
    <property type="match status" value="1"/>
</dbReference>
<dbReference type="InterPro" id="IPR008854">
    <property type="entry name" value="TPMT"/>
</dbReference>
<dbReference type="CDD" id="cd02440">
    <property type="entry name" value="AdoMet_MTases"/>
    <property type="match status" value="1"/>
</dbReference>
<evidence type="ECO:0000256" key="4">
    <source>
        <dbReference type="ARBA" id="ARBA00022691"/>
    </source>
</evidence>
<protein>
    <submittedName>
        <fullName evidence="5">S-adenosyl-L-methionine-dependent methyltransferase</fullName>
    </submittedName>
</protein>
<dbReference type="EMBL" id="MU150399">
    <property type="protein sequence ID" value="KAF9456877.1"/>
    <property type="molecule type" value="Genomic_DNA"/>
</dbReference>
<dbReference type="AlphaFoldDB" id="A0A9P6C987"/>
<dbReference type="PANTHER" id="PTHR32183:SF11">
    <property type="entry name" value="THIOL METHYLTRANSFERASE 2-RELATED"/>
    <property type="match status" value="1"/>
</dbReference>
<reference evidence="5" key="1">
    <citation type="submission" date="2020-11" db="EMBL/GenBank/DDBJ databases">
        <authorList>
            <consortium name="DOE Joint Genome Institute"/>
            <person name="Ahrendt S."/>
            <person name="Riley R."/>
            <person name="Andreopoulos W."/>
            <person name="Labutti K."/>
            <person name="Pangilinan J."/>
            <person name="Ruiz-Duenas F.J."/>
            <person name="Barrasa J.M."/>
            <person name="Sanchez-Garcia M."/>
            <person name="Camarero S."/>
            <person name="Miyauchi S."/>
            <person name="Serrano A."/>
            <person name="Linde D."/>
            <person name="Babiker R."/>
            <person name="Drula E."/>
            <person name="Ayuso-Fernandez I."/>
            <person name="Pacheco R."/>
            <person name="Padilla G."/>
            <person name="Ferreira P."/>
            <person name="Barriuso J."/>
            <person name="Kellner H."/>
            <person name="Castanera R."/>
            <person name="Alfaro M."/>
            <person name="Ramirez L."/>
            <person name="Pisabarro A.G."/>
            <person name="Kuo A."/>
            <person name="Tritt A."/>
            <person name="Lipzen A."/>
            <person name="He G."/>
            <person name="Yan M."/>
            <person name="Ng V."/>
            <person name="Cullen D."/>
            <person name="Martin F."/>
            <person name="Rosso M.-N."/>
            <person name="Henrissat B."/>
            <person name="Hibbett D."/>
            <person name="Martinez A.T."/>
            <person name="Grigoriev I.V."/>
        </authorList>
    </citation>
    <scope>NUCLEOTIDE SEQUENCE</scope>
    <source>
        <strain evidence="5">CBS 247.69</strain>
    </source>
</reference>
<keyword evidence="4" id="KW-0949">S-adenosyl-L-methionine</keyword>
<name>A0A9P6C987_9AGAR</name>
<gene>
    <name evidence="5" type="ORF">BDZ94DRAFT_1274605</name>
</gene>
<proteinExistence type="predicted"/>
<evidence type="ECO:0000256" key="2">
    <source>
        <dbReference type="ARBA" id="ARBA00022603"/>
    </source>
</evidence>
<keyword evidence="6" id="KW-1185">Reference proteome</keyword>
<dbReference type="InterPro" id="IPR029063">
    <property type="entry name" value="SAM-dependent_MTases_sf"/>
</dbReference>
<keyword evidence="2 5" id="KW-0489">Methyltransferase</keyword>
<dbReference type="GO" id="GO:0032259">
    <property type="term" value="P:methylation"/>
    <property type="evidence" value="ECO:0007669"/>
    <property type="project" value="UniProtKB-KW"/>
</dbReference>
<keyword evidence="1" id="KW-0597">Phosphoprotein</keyword>
<evidence type="ECO:0000256" key="3">
    <source>
        <dbReference type="ARBA" id="ARBA00022679"/>
    </source>
</evidence>
<dbReference type="Gene3D" id="3.40.50.150">
    <property type="entry name" value="Vaccinia Virus protein VP39"/>
    <property type="match status" value="1"/>
</dbReference>
<dbReference type="PANTHER" id="PTHR32183">
    <property type="match status" value="1"/>
</dbReference>
<dbReference type="SUPFAM" id="SSF53335">
    <property type="entry name" value="S-adenosyl-L-methionine-dependent methyltransferases"/>
    <property type="match status" value="1"/>
</dbReference>
<evidence type="ECO:0000313" key="6">
    <source>
        <dbReference type="Proteomes" id="UP000807353"/>
    </source>
</evidence>
<sequence>MIPIVGMMFVMVLGRKAKVMPWDIGQVQPPVREVVESGEVDFPRQGRALVPGCGSGYEVIFLASSLGLDTVGLDISETAIEVAKGKLAAQETPPKGSVNFSTGDFFALDPLEEEKLDVIYDCAFFVAIPPSRRPEWSRQMANLVKPGGYLITLIFPMDPLSDIGPPYSVRPSHYHEHLDGNFVKIIDRESKMSLPGRAGRERIAVWRRS</sequence>
<dbReference type="GO" id="GO:0008757">
    <property type="term" value="F:S-adenosylmethionine-dependent methyltransferase activity"/>
    <property type="evidence" value="ECO:0007669"/>
    <property type="project" value="InterPro"/>
</dbReference>
<comment type="caution">
    <text evidence="5">The sequence shown here is derived from an EMBL/GenBank/DDBJ whole genome shotgun (WGS) entry which is preliminary data.</text>
</comment>
<dbReference type="PROSITE" id="PS51585">
    <property type="entry name" value="SAM_MT_TPMT"/>
    <property type="match status" value="1"/>
</dbReference>